<keyword evidence="3" id="KW-1185">Reference proteome</keyword>
<gene>
    <name evidence="2" type="ORF">BGZ95_009524</name>
</gene>
<reference evidence="2" key="1">
    <citation type="journal article" date="2020" name="Fungal Divers.">
        <title>Resolving the Mortierellaceae phylogeny through synthesis of multi-gene phylogenetics and phylogenomics.</title>
        <authorList>
            <person name="Vandepol N."/>
            <person name="Liber J."/>
            <person name="Desiro A."/>
            <person name="Na H."/>
            <person name="Kennedy M."/>
            <person name="Barry K."/>
            <person name="Grigoriev I.V."/>
            <person name="Miller A.N."/>
            <person name="O'Donnell K."/>
            <person name="Stajich J.E."/>
            <person name="Bonito G."/>
        </authorList>
    </citation>
    <scope>NUCLEOTIDE SEQUENCE</scope>
    <source>
        <strain evidence="2">NRRL 28262</strain>
    </source>
</reference>
<dbReference type="AlphaFoldDB" id="A0AAD4DEV3"/>
<sequence>MSRHTIQPRPQIEASVVLTPGVTSYDALSSAPRFRSLQDALKVVCLDHAHGNVSKDDLPLVYSQDPSVAPVKSIRGFFYTITGVAFHDEGGGSGLEPYLYVVEKGTLDYILHSESVDTHISASGPVVSSSYEVRAEAMFKTRYQVRPSDLPPPESCPKSCRGLFERAVLSVRGKQPLVPLTTLSSSSSKLPPTKQIRSHGIELCKPLNELTTHVTCRVACFTDAGTAQVHKYVVVEFRLVNGDWHEVDGHYTIPVTFNEQYLPFEATHQSYKFFSLRESVLSSCWIKGSTDIVPSEPVSSCDNNDPFTDELGPFTDDCYHDIGSIPLSPSSRPLSNKRPRTNEQQLQQDQQNQHWRKGFKKVTPASPKHRPVLPKNATLSPSPPADPSKMRPSCHLCEKTFSLYKG</sequence>
<name>A0AAD4DEV3_9FUNG</name>
<feature type="compositionally biased region" description="Low complexity" evidence="1">
    <location>
        <begin position="326"/>
        <end position="336"/>
    </location>
</feature>
<accession>A0AAD4DEV3</accession>
<organism evidence="2 3">
    <name type="scientific">Linnemannia exigua</name>
    <dbReference type="NCBI Taxonomy" id="604196"/>
    <lineage>
        <taxon>Eukaryota</taxon>
        <taxon>Fungi</taxon>
        <taxon>Fungi incertae sedis</taxon>
        <taxon>Mucoromycota</taxon>
        <taxon>Mortierellomycotina</taxon>
        <taxon>Mortierellomycetes</taxon>
        <taxon>Mortierellales</taxon>
        <taxon>Mortierellaceae</taxon>
        <taxon>Linnemannia</taxon>
    </lineage>
</organism>
<dbReference type="Proteomes" id="UP001194580">
    <property type="component" value="Unassembled WGS sequence"/>
</dbReference>
<feature type="region of interest" description="Disordered" evidence="1">
    <location>
        <begin position="326"/>
        <end position="392"/>
    </location>
</feature>
<dbReference type="EMBL" id="JAAAIL010000568">
    <property type="protein sequence ID" value="KAG0274721.1"/>
    <property type="molecule type" value="Genomic_DNA"/>
</dbReference>
<comment type="caution">
    <text evidence="2">The sequence shown here is derived from an EMBL/GenBank/DDBJ whole genome shotgun (WGS) entry which is preliminary data.</text>
</comment>
<protein>
    <submittedName>
        <fullName evidence="2">Uncharacterized protein</fullName>
    </submittedName>
</protein>
<feature type="non-terminal residue" evidence="2">
    <location>
        <position position="406"/>
    </location>
</feature>
<evidence type="ECO:0000256" key="1">
    <source>
        <dbReference type="SAM" id="MobiDB-lite"/>
    </source>
</evidence>
<evidence type="ECO:0000313" key="2">
    <source>
        <dbReference type="EMBL" id="KAG0274721.1"/>
    </source>
</evidence>
<proteinExistence type="predicted"/>
<evidence type="ECO:0000313" key="3">
    <source>
        <dbReference type="Proteomes" id="UP001194580"/>
    </source>
</evidence>
<feature type="compositionally biased region" description="Low complexity" evidence="1">
    <location>
        <begin position="344"/>
        <end position="353"/>
    </location>
</feature>